<keyword evidence="2" id="KW-1185">Reference proteome</keyword>
<protein>
    <submittedName>
        <fullName evidence="1">Uncharacterized protein</fullName>
    </submittedName>
</protein>
<sequence length="104" mass="11454">MMKYVFLQVHGHNQLRRQVAFAFGPPRTSAVEKQPALVDFVLVCELATQPCFVRSGFFSPPDSSTSGGTFWRVRDLVIPATQAISASSIGRRRFGSDPVLPVCL</sequence>
<evidence type="ECO:0000313" key="2">
    <source>
        <dbReference type="Proteomes" id="UP000251314"/>
    </source>
</evidence>
<reference evidence="1 2" key="1">
    <citation type="submission" date="2018-01" db="EMBL/GenBank/DDBJ databases">
        <title>Draft genome of the strawberry crown rot pathogen Phytophthora cactorum.</title>
        <authorList>
            <person name="Armitage A.D."/>
            <person name="Lysoe E."/>
            <person name="Nellist C.F."/>
            <person name="Harrison R.J."/>
            <person name="Brurberg M.B."/>
        </authorList>
    </citation>
    <scope>NUCLEOTIDE SEQUENCE [LARGE SCALE GENOMIC DNA]</scope>
    <source>
        <strain evidence="1 2">10300</strain>
    </source>
</reference>
<accession>A0A329SZY8</accession>
<proteinExistence type="predicted"/>
<dbReference type="AlphaFoldDB" id="A0A329SZY8"/>
<evidence type="ECO:0000313" key="1">
    <source>
        <dbReference type="EMBL" id="RAW41202.1"/>
    </source>
</evidence>
<gene>
    <name evidence="1" type="ORF">PC110_g2583</name>
</gene>
<comment type="caution">
    <text evidence="1">The sequence shown here is derived from an EMBL/GenBank/DDBJ whole genome shotgun (WGS) entry which is preliminary data.</text>
</comment>
<dbReference type="VEuPathDB" id="FungiDB:PC110_g2583"/>
<organism evidence="1 2">
    <name type="scientific">Phytophthora cactorum</name>
    <dbReference type="NCBI Taxonomy" id="29920"/>
    <lineage>
        <taxon>Eukaryota</taxon>
        <taxon>Sar</taxon>
        <taxon>Stramenopiles</taxon>
        <taxon>Oomycota</taxon>
        <taxon>Peronosporomycetes</taxon>
        <taxon>Peronosporales</taxon>
        <taxon>Peronosporaceae</taxon>
        <taxon>Phytophthora</taxon>
    </lineage>
</organism>
<dbReference type="EMBL" id="MJFZ01000034">
    <property type="protein sequence ID" value="RAW41202.1"/>
    <property type="molecule type" value="Genomic_DNA"/>
</dbReference>
<dbReference type="Proteomes" id="UP000251314">
    <property type="component" value="Unassembled WGS sequence"/>
</dbReference>
<name>A0A329SZY8_9STRA</name>